<dbReference type="CDD" id="cd03109">
    <property type="entry name" value="DTBS"/>
    <property type="match status" value="1"/>
</dbReference>
<keyword evidence="3 8" id="KW-0479">Metal-binding</keyword>
<keyword evidence="5 8" id="KW-0093">Biotin biosynthesis</keyword>
<dbReference type="FunFam" id="3.40.50.300:FF:000292">
    <property type="entry name" value="ATP-dependent dethiobiotin synthetase BioD"/>
    <property type="match status" value="1"/>
</dbReference>
<feature type="binding site" evidence="8">
    <location>
        <position position="120"/>
    </location>
    <ligand>
        <name>Mg(2+)</name>
        <dbReference type="ChEBI" id="CHEBI:18420"/>
    </ligand>
</feature>
<dbReference type="GO" id="GO:0004141">
    <property type="term" value="F:dethiobiotin synthase activity"/>
    <property type="evidence" value="ECO:0007669"/>
    <property type="project" value="UniProtKB-UniRule"/>
</dbReference>
<dbReference type="PIRSF" id="PIRSF006755">
    <property type="entry name" value="DTB_synth"/>
    <property type="match status" value="1"/>
</dbReference>
<comment type="similarity">
    <text evidence="8">Belongs to the dethiobiotin synthetase family.</text>
</comment>
<dbReference type="OrthoDB" id="9802097at2"/>
<dbReference type="RefSeq" id="WP_147800626.1">
    <property type="nucleotide sequence ID" value="NZ_VPFL01000020.1"/>
</dbReference>
<keyword evidence="2 8" id="KW-0436">Ligase</keyword>
<evidence type="ECO:0000313" key="9">
    <source>
        <dbReference type="EMBL" id="TXF10859.1"/>
    </source>
</evidence>
<gene>
    <name evidence="8 9" type="primary">bioD</name>
    <name evidence="9" type="ORF">FR698_12980</name>
</gene>
<protein>
    <recommendedName>
        <fullName evidence="8">ATP-dependent dethiobiotin synthetase BioD</fullName>
        <ecNumber evidence="8">6.3.3.3</ecNumber>
    </recommendedName>
    <alternativeName>
        <fullName evidence="8">DTB synthetase</fullName>
        <shortName evidence="8">DTBS</shortName>
    </alternativeName>
    <alternativeName>
        <fullName evidence="8">Dethiobiotin synthase</fullName>
    </alternativeName>
</protein>
<keyword evidence="1 8" id="KW-0963">Cytoplasm</keyword>
<name>A0A5C7EFZ8_9PROT</name>
<evidence type="ECO:0000256" key="6">
    <source>
        <dbReference type="ARBA" id="ARBA00022840"/>
    </source>
</evidence>
<dbReference type="AlphaFoldDB" id="A0A5C7EFZ8"/>
<comment type="function">
    <text evidence="8">Catalyzes a mechanistically unusual reaction, the ATP-dependent insertion of CO2 between the N7 and N8 nitrogen atoms of 7,8-diaminopelargonic acid (DAPA, also called 7,8-diammoniononanoate) to form a ureido ring.</text>
</comment>
<comment type="cofactor">
    <cofactor evidence="8">
        <name>Mg(2+)</name>
        <dbReference type="ChEBI" id="CHEBI:18420"/>
    </cofactor>
</comment>
<dbReference type="NCBIfam" id="TIGR00347">
    <property type="entry name" value="bioD"/>
    <property type="match status" value="1"/>
</dbReference>
<dbReference type="UniPathway" id="UPA00078">
    <property type="reaction ID" value="UER00161"/>
</dbReference>
<organism evidence="9 10">
    <name type="scientific">Pelomicrobium methylotrophicum</name>
    <dbReference type="NCBI Taxonomy" id="2602750"/>
    <lineage>
        <taxon>Bacteria</taxon>
        <taxon>Pseudomonadati</taxon>
        <taxon>Pseudomonadota</taxon>
        <taxon>Hydrogenophilia</taxon>
        <taxon>Hydrogenophilia incertae sedis</taxon>
        <taxon>Pelomicrobium</taxon>
    </lineage>
</organism>
<dbReference type="FunCoup" id="A0A5C7EFZ8">
    <property type="interactions" value="471"/>
</dbReference>
<evidence type="ECO:0000256" key="4">
    <source>
        <dbReference type="ARBA" id="ARBA00022741"/>
    </source>
</evidence>
<comment type="catalytic activity">
    <reaction evidence="8">
        <text>(7R,8S)-7,8-diammoniononanoate + CO2 + ATP = (4R,5S)-dethiobiotin + ADP + phosphate + 3 H(+)</text>
        <dbReference type="Rhea" id="RHEA:15805"/>
        <dbReference type="ChEBI" id="CHEBI:15378"/>
        <dbReference type="ChEBI" id="CHEBI:16526"/>
        <dbReference type="ChEBI" id="CHEBI:30616"/>
        <dbReference type="ChEBI" id="CHEBI:43474"/>
        <dbReference type="ChEBI" id="CHEBI:149469"/>
        <dbReference type="ChEBI" id="CHEBI:149473"/>
        <dbReference type="ChEBI" id="CHEBI:456216"/>
        <dbReference type="EC" id="6.3.3.3"/>
    </reaction>
</comment>
<evidence type="ECO:0000256" key="5">
    <source>
        <dbReference type="ARBA" id="ARBA00022756"/>
    </source>
</evidence>
<comment type="subcellular location">
    <subcellularLocation>
        <location evidence="8">Cytoplasm</location>
    </subcellularLocation>
</comment>
<feature type="binding site" evidence="8">
    <location>
        <position position="59"/>
    </location>
    <ligand>
        <name>Mg(2+)</name>
        <dbReference type="ChEBI" id="CHEBI:18420"/>
    </ligand>
</feature>
<dbReference type="InterPro" id="IPR004472">
    <property type="entry name" value="DTB_synth_BioD"/>
</dbReference>
<dbReference type="Pfam" id="PF13500">
    <property type="entry name" value="AAA_26"/>
    <property type="match status" value="1"/>
</dbReference>
<sequence length="231" mass="24620">MALCSSSLPPEGFFVTGTDTGVGKTLVACALVHCLRAEGRRVAAMKPIAAGCEDGQWLDVEALVTACGEWVPRTQVNPYPLPLPIAPHLAARAAGVEIRPEPILEAFRSLAQQADAVVVEGVGGFRVPLAADWDTADLAAWLALPVVLVVGMRLGCLNHALLTTEAIRARGLRLIGWVANTIDPHMAAFQDNVATLQERLDAQCLGVIPHLDGPDPRVAARWVRLPSHGRE</sequence>
<evidence type="ECO:0000313" key="10">
    <source>
        <dbReference type="Proteomes" id="UP000321201"/>
    </source>
</evidence>
<keyword evidence="10" id="KW-1185">Reference proteome</keyword>
<dbReference type="GO" id="GO:0009102">
    <property type="term" value="P:biotin biosynthetic process"/>
    <property type="evidence" value="ECO:0007669"/>
    <property type="project" value="UniProtKB-UniRule"/>
</dbReference>
<dbReference type="SUPFAM" id="SSF52540">
    <property type="entry name" value="P-loop containing nucleoside triphosphate hydrolases"/>
    <property type="match status" value="1"/>
</dbReference>
<evidence type="ECO:0000256" key="7">
    <source>
        <dbReference type="ARBA" id="ARBA00022842"/>
    </source>
</evidence>
<keyword evidence="4 8" id="KW-0547">Nucleotide-binding</keyword>
<dbReference type="Proteomes" id="UP000321201">
    <property type="component" value="Unassembled WGS sequence"/>
</dbReference>
<dbReference type="PANTHER" id="PTHR43210:SF5">
    <property type="entry name" value="DETHIOBIOTIN SYNTHETASE"/>
    <property type="match status" value="1"/>
</dbReference>
<feature type="binding site" evidence="8">
    <location>
        <begin position="120"/>
        <end position="123"/>
    </location>
    <ligand>
        <name>ATP</name>
        <dbReference type="ChEBI" id="CHEBI:30616"/>
    </ligand>
</feature>
<feature type="active site" evidence="8">
    <location>
        <position position="46"/>
    </location>
</feature>
<comment type="subunit">
    <text evidence="8">Homodimer.</text>
</comment>
<keyword evidence="6 8" id="KW-0067">ATP-binding</keyword>
<feature type="binding site" evidence="8">
    <location>
        <begin position="180"/>
        <end position="181"/>
    </location>
    <ligand>
        <name>ATP</name>
        <dbReference type="ChEBI" id="CHEBI:30616"/>
    </ligand>
</feature>
<dbReference type="EMBL" id="VPFL01000020">
    <property type="protein sequence ID" value="TXF10859.1"/>
    <property type="molecule type" value="Genomic_DNA"/>
</dbReference>
<comment type="caution">
    <text evidence="9">The sequence shown here is derived from an EMBL/GenBank/DDBJ whole genome shotgun (WGS) entry which is preliminary data.</text>
</comment>
<evidence type="ECO:0000256" key="2">
    <source>
        <dbReference type="ARBA" id="ARBA00022598"/>
    </source>
</evidence>
<dbReference type="EC" id="6.3.3.3" evidence="8"/>
<dbReference type="GO" id="GO:0000287">
    <property type="term" value="F:magnesium ion binding"/>
    <property type="evidence" value="ECO:0007669"/>
    <property type="project" value="UniProtKB-UniRule"/>
</dbReference>
<comment type="caution">
    <text evidence="8">Lacks conserved residue(s) required for the propagation of feature annotation.</text>
</comment>
<feature type="binding site" evidence="8">
    <location>
        <position position="59"/>
    </location>
    <ligand>
        <name>ATP</name>
        <dbReference type="ChEBI" id="CHEBI:30616"/>
    </ligand>
</feature>
<comment type="pathway">
    <text evidence="8">Cofactor biosynthesis; biotin biosynthesis; biotin from 7,8-diaminononanoate: step 1/2.</text>
</comment>
<feature type="binding site" evidence="8">
    <location>
        <position position="25"/>
    </location>
    <ligand>
        <name>Mg(2+)</name>
        <dbReference type="ChEBI" id="CHEBI:18420"/>
    </ligand>
</feature>
<accession>A0A5C7EFZ8</accession>
<dbReference type="GO" id="GO:0005524">
    <property type="term" value="F:ATP binding"/>
    <property type="evidence" value="ECO:0007669"/>
    <property type="project" value="UniProtKB-UniRule"/>
</dbReference>
<dbReference type="HAMAP" id="MF_00336">
    <property type="entry name" value="BioD"/>
    <property type="match status" value="1"/>
</dbReference>
<reference evidence="9 10" key="1">
    <citation type="submission" date="2019-08" db="EMBL/GenBank/DDBJ databases">
        <title>Pelomicrobium methylotrophicum gen. nov., sp. nov. a moderately thermophilic, facultatively anaerobic, lithoautotrophic and methylotrophic bacterium isolated from a terrestrial mud volcano.</title>
        <authorList>
            <person name="Slobodkina G.B."/>
            <person name="Merkel A.Y."/>
            <person name="Slobodkin A.I."/>
        </authorList>
    </citation>
    <scope>NUCLEOTIDE SEQUENCE [LARGE SCALE GENOMIC DNA]</scope>
    <source>
        <strain evidence="9 10">SM250</strain>
    </source>
</reference>
<dbReference type="GO" id="GO:0005829">
    <property type="term" value="C:cytosol"/>
    <property type="evidence" value="ECO:0007669"/>
    <property type="project" value="TreeGrafter"/>
</dbReference>
<dbReference type="InterPro" id="IPR027417">
    <property type="entry name" value="P-loop_NTPase"/>
</dbReference>
<dbReference type="InParanoid" id="A0A5C7EFZ8"/>
<dbReference type="PANTHER" id="PTHR43210">
    <property type="entry name" value="DETHIOBIOTIN SYNTHETASE"/>
    <property type="match status" value="1"/>
</dbReference>
<proteinExistence type="inferred from homology"/>
<evidence type="ECO:0000256" key="1">
    <source>
        <dbReference type="ARBA" id="ARBA00022490"/>
    </source>
</evidence>
<feature type="binding site" evidence="8">
    <location>
        <begin position="21"/>
        <end position="26"/>
    </location>
    <ligand>
        <name>ATP</name>
        <dbReference type="ChEBI" id="CHEBI:30616"/>
    </ligand>
</feature>
<evidence type="ECO:0000256" key="8">
    <source>
        <dbReference type="HAMAP-Rule" id="MF_00336"/>
    </source>
</evidence>
<feature type="binding site" evidence="8">
    <location>
        <begin position="209"/>
        <end position="211"/>
    </location>
    <ligand>
        <name>ATP</name>
        <dbReference type="ChEBI" id="CHEBI:30616"/>
    </ligand>
</feature>
<dbReference type="Gene3D" id="3.40.50.300">
    <property type="entry name" value="P-loop containing nucleotide triphosphate hydrolases"/>
    <property type="match status" value="1"/>
</dbReference>
<dbReference type="GO" id="GO:0042803">
    <property type="term" value="F:protein homodimerization activity"/>
    <property type="evidence" value="ECO:0007669"/>
    <property type="project" value="UniProtKB-ARBA"/>
</dbReference>
<evidence type="ECO:0000256" key="3">
    <source>
        <dbReference type="ARBA" id="ARBA00022723"/>
    </source>
</evidence>
<keyword evidence="7 8" id="KW-0460">Magnesium</keyword>